<keyword evidence="2" id="KW-1185">Reference proteome</keyword>
<proteinExistence type="predicted"/>
<gene>
    <name evidence="1" type="ORF">CTRU02_206894</name>
</gene>
<reference evidence="1 2" key="1">
    <citation type="journal article" date="2020" name="Phytopathology">
        <title>Genome Sequence Resources of Colletotrichum truncatum, C. plurivorum, C. musicola, and C. sojae: Four Species Pathogenic to Soybean (Glycine max).</title>
        <authorList>
            <person name="Rogerio F."/>
            <person name="Boufleur T.R."/>
            <person name="Ciampi-Guillardi M."/>
            <person name="Sukno S.A."/>
            <person name="Thon M.R."/>
            <person name="Massola Junior N.S."/>
            <person name="Baroncelli R."/>
        </authorList>
    </citation>
    <scope>NUCLEOTIDE SEQUENCE [LARGE SCALE GENOMIC DNA]</scope>
    <source>
        <strain evidence="1 2">CMES1059</strain>
    </source>
</reference>
<name>A0ACC3YYX4_COLTU</name>
<evidence type="ECO:0000313" key="1">
    <source>
        <dbReference type="EMBL" id="KAL0937163.1"/>
    </source>
</evidence>
<organism evidence="1 2">
    <name type="scientific">Colletotrichum truncatum</name>
    <name type="common">Anthracnose fungus</name>
    <name type="synonym">Colletotrichum capsici</name>
    <dbReference type="NCBI Taxonomy" id="5467"/>
    <lineage>
        <taxon>Eukaryota</taxon>
        <taxon>Fungi</taxon>
        <taxon>Dikarya</taxon>
        <taxon>Ascomycota</taxon>
        <taxon>Pezizomycotina</taxon>
        <taxon>Sordariomycetes</taxon>
        <taxon>Hypocreomycetidae</taxon>
        <taxon>Glomerellales</taxon>
        <taxon>Glomerellaceae</taxon>
        <taxon>Colletotrichum</taxon>
        <taxon>Colletotrichum truncatum species complex</taxon>
    </lineage>
</organism>
<keyword evidence="1" id="KW-0489">Methyltransferase</keyword>
<dbReference type="Proteomes" id="UP000805649">
    <property type="component" value="Unassembled WGS sequence"/>
</dbReference>
<protein>
    <submittedName>
        <fullName evidence="1">Methyltransferase domain-containing protein</fullName>
    </submittedName>
</protein>
<sequence>MEWDDFHPLHYSLIICNAFSRKARGWEESSLRNQKQPPPPLTLLLLLLLLLLRCPRASPGSRAAPKEIMADHFWKTVSQSPPEPQSCSPPATTATATDVDTDVAKEMARPATTMTPARPATATAPENAAIAAAVEYPDYYDDDDGQTIPIIRDGTDADSAQMRASILNYRRENGRTYHKLSDGKYAFPNDALEQERLDIVSHLWMLTFDGEFCLSPKKDGARRVLDMGTGTGVWALDYADEFPQATVIGVDLSPIQPIYVPPNCHFEVDDLEKEWTWREPFDFIFARNMIGCFSDWREVIAQAYKSLEPGGYFEIHDSEYPIKCDDGTLTDDMPLSRWTRMIRDACDKVGRSLSITHEFPQMMRDAGFEDVSVTKIMFPVSPWPDDPKLKEMGQWVQASLLPGLEGMSLALFTRVLEWSKAETIVFCSHVRQDVKNTNLHGYWDGYAIHGRKPLNSPRPETEVRDKGKMPETSK</sequence>
<dbReference type="EMBL" id="VUJX02000004">
    <property type="protein sequence ID" value="KAL0937163.1"/>
    <property type="molecule type" value="Genomic_DNA"/>
</dbReference>
<evidence type="ECO:0000313" key="2">
    <source>
        <dbReference type="Proteomes" id="UP000805649"/>
    </source>
</evidence>
<keyword evidence="1" id="KW-0808">Transferase</keyword>
<accession>A0ACC3YYX4</accession>
<comment type="caution">
    <text evidence="1">The sequence shown here is derived from an EMBL/GenBank/DDBJ whole genome shotgun (WGS) entry which is preliminary data.</text>
</comment>